<keyword evidence="4" id="KW-1185">Reference proteome</keyword>
<keyword evidence="1" id="KW-0732">Signal</keyword>
<name>A0A1Y1UFQ1_9TREE</name>
<dbReference type="RefSeq" id="XP_021870911.1">
    <property type="nucleotide sequence ID" value="XM_022015993.1"/>
</dbReference>
<organism evidence="3 4">
    <name type="scientific">Kockovaella imperatae</name>
    <dbReference type="NCBI Taxonomy" id="4999"/>
    <lineage>
        <taxon>Eukaryota</taxon>
        <taxon>Fungi</taxon>
        <taxon>Dikarya</taxon>
        <taxon>Basidiomycota</taxon>
        <taxon>Agaricomycotina</taxon>
        <taxon>Tremellomycetes</taxon>
        <taxon>Tremellales</taxon>
        <taxon>Cuniculitremaceae</taxon>
        <taxon>Kockovaella</taxon>
    </lineage>
</organism>
<gene>
    <name evidence="3" type="ORF">BD324DRAFT_627381</name>
</gene>
<dbReference type="Gene3D" id="2.60.40.1180">
    <property type="entry name" value="Golgi alpha-mannosidase II"/>
    <property type="match status" value="1"/>
</dbReference>
<dbReference type="AlphaFoldDB" id="A0A1Y1UFQ1"/>
<dbReference type="InterPro" id="IPR052974">
    <property type="entry name" value="GH79_Enzymes"/>
</dbReference>
<proteinExistence type="predicted"/>
<evidence type="ECO:0000313" key="4">
    <source>
        <dbReference type="Proteomes" id="UP000193218"/>
    </source>
</evidence>
<accession>A0A1Y1UFQ1</accession>
<evidence type="ECO:0000256" key="1">
    <source>
        <dbReference type="SAM" id="SignalP"/>
    </source>
</evidence>
<feature type="chain" id="PRO_5012305029" description="Beta-glucuronidase C-terminal domain-containing protein" evidence="1">
    <location>
        <begin position="17"/>
        <end position="534"/>
    </location>
</feature>
<dbReference type="InterPro" id="IPR017853">
    <property type="entry name" value="GH"/>
</dbReference>
<sequence length="534" mass="58324">MGLRAILWLAYELVSGVDNSPAHFTCSSFVPPDLSPKIDASYLAFAIEQSSAVHYAVERDGVTPNDYSINLFRAITNTTGGDLHIRLGGTSNDYAHYSPGQLVPALPIAEQNQSQVVTVANLSLGPSYWTTMAKIPDAKYVIQIPLVQTNDSEAVAWAESSYAVLSDRIQSIEIGNEPNSYPNGHDGPGFLPPMNSTYYAQVFADRVDLITKSLNLDGKIFQAMDLGEPPTEWLNAPDSFAAGIDRAGMINQAAFHLYQTTSGSADTLHSGLMNHTAITSLLDRYVPSIQHINKDQHLPFMFSEVGNSLNVTQNYAYQAVLGSALWQMDWELAAAVRGVHRVYYQQIMHAGYNLWLPLDSSGREAQTYSNFYGRMAIGDFLGATGGQTRIAPVHVASSAELAHISAYGAWVENELVRLAIVNFDYWDSRGSPYNPQHPDSLCTTCPKSHKHRPVFTIVLDGLPSQSTILVKHLTADSGAHADGSEVTFGGMQWPAATRGLPVQVKRDDKEVRVHKGRAEIRVHASSAVVVHLGL</sequence>
<dbReference type="InterPro" id="IPR031728">
    <property type="entry name" value="GlcAase_C"/>
</dbReference>
<dbReference type="PANTHER" id="PTHR36183">
    <property type="entry name" value="BETA-GLUCURONIDASE"/>
    <property type="match status" value="1"/>
</dbReference>
<protein>
    <recommendedName>
        <fullName evidence="2">Beta-glucuronidase C-terminal domain-containing protein</fullName>
    </recommendedName>
</protein>
<reference evidence="3 4" key="1">
    <citation type="submission" date="2017-03" db="EMBL/GenBank/DDBJ databases">
        <title>Widespread Adenine N6-methylation of Active Genes in Fungi.</title>
        <authorList>
            <consortium name="DOE Joint Genome Institute"/>
            <person name="Mondo S.J."/>
            <person name="Dannebaum R.O."/>
            <person name="Kuo R.C."/>
            <person name="Louie K.B."/>
            <person name="Bewick A.J."/>
            <person name="Labutti K."/>
            <person name="Haridas S."/>
            <person name="Kuo A."/>
            <person name="Salamov A."/>
            <person name="Ahrendt S.R."/>
            <person name="Lau R."/>
            <person name="Bowen B.P."/>
            <person name="Lipzen A."/>
            <person name="Sullivan W."/>
            <person name="Andreopoulos W.B."/>
            <person name="Clum A."/>
            <person name="Lindquist E."/>
            <person name="Daum C."/>
            <person name="Northen T.R."/>
            <person name="Ramamoorthy G."/>
            <person name="Schmitz R.J."/>
            <person name="Gryganskyi A."/>
            <person name="Culley D."/>
            <person name="Magnuson J."/>
            <person name="James T.Y."/>
            <person name="O'Malley M.A."/>
            <person name="Stajich J.E."/>
            <person name="Spatafora J.W."/>
            <person name="Visel A."/>
            <person name="Grigoriev I.V."/>
        </authorList>
    </citation>
    <scope>NUCLEOTIDE SEQUENCE [LARGE SCALE GENOMIC DNA]</scope>
    <source>
        <strain evidence="3 4">NRRL Y-17943</strain>
    </source>
</reference>
<dbReference type="PANTHER" id="PTHR36183:SF2">
    <property type="entry name" value="BETA-GLUCURONIDASE C-TERMINAL DOMAIN-CONTAINING PROTEIN"/>
    <property type="match status" value="1"/>
</dbReference>
<comment type="caution">
    <text evidence="3">The sequence shown here is derived from an EMBL/GenBank/DDBJ whole genome shotgun (WGS) entry which is preliminary data.</text>
</comment>
<dbReference type="InterPro" id="IPR013780">
    <property type="entry name" value="Glyco_hydro_b"/>
</dbReference>
<dbReference type="GeneID" id="33557802"/>
<dbReference type="Gene3D" id="3.20.20.80">
    <property type="entry name" value="Glycosidases"/>
    <property type="match status" value="1"/>
</dbReference>
<dbReference type="SUPFAM" id="SSF51445">
    <property type="entry name" value="(Trans)glycosidases"/>
    <property type="match status" value="1"/>
</dbReference>
<feature type="signal peptide" evidence="1">
    <location>
        <begin position="1"/>
        <end position="16"/>
    </location>
</feature>
<evidence type="ECO:0000313" key="3">
    <source>
        <dbReference type="EMBL" id="ORX36842.1"/>
    </source>
</evidence>
<evidence type="ECO:0000259" key="2">
    <source>
        <dbReference type="Pfam" id="PF16862"/>
    </source>
</evidence>
<dbReference type="InParanoid" id="A0A1Y1UFQ1"/>
<dbReference type="Pfam" id="PF16862">
    <property type="entry name" value="Glyco_hydro_79C"/>
    <property type="match status" value="1"/>
</dbReference>
<dbReference type="EMBL" id="NBSH01000007">
    <property type="protein sequence ID" value="ORX36842.1"/>
    <property type="molecule type" value="Genomic_DNA"/>
</dbReference>
<dbReference type="OrthoDB" id="2796951at2759"/>
<dbReference type="Proteomes" id="UP000193218">
    <property type="component" value="Unassembled WGS sequence"/>
</dbReference>
<feature type="domain" description="Beta-glucuronidase C-terminal" evidence="2">
    <location>
        <begin position="406"/>
        <end position="529"/>
    </location>
</feature>